<evidence type="ECO:0000313" key="3">
    <source>
        <dbReference type="Proteomes" id="UP000321595"/>
    </source>
</evidence>
<dbReference type="Proteomes" id="UP000321595">
    <property type="component" value="Chromosome"/>
</dbReference>
<dbReference type="KEGG" id="bbae:FRD01_22385"/>
<dbReference type="GO" id="GO:0006355">
    <property type="term" value="P:regulation of DNA-templated transcription"/>
    <property type="evidence" value="ECO:0007669"/>
    <property type="project" value="InterPro"/>
</dbReference>
<dbReference type="EMBL" id="CP042467">
    <property type="protein sequence ID" value="QED29933.1"/>
    <property type="molecule type" value="Genomic_DNA"/>
</dbReference>
<dbReference type="RefSeq" id="WP_146963166.1">
    <property type="nucleotide sequence ID" value="NZ_CP042467.1"/>
</dbReference>
<evidence type="ECO:0000259" key="1">
    <source>
        <dbReference type="Pfam" id="PF22513"/>
    </source>
</evidence>
<reference evidence="2 3" key="1">
    <citation type="submission" date="2019-08" db="EMBL/GenBank/DDBJ databases">
        <authorList>
            <person name="Liang Q."/>
        </authorList>
    </citation>
    <scope>NUCLEOTIDE SEQUENCE [LARGE SCALE GENOMIC DNA]</scope>
    <source>
        <strain evidence="2 3">V1718</strain>
    </source>
</reference>
<keyword evidence="3" id="KW-1185">Reference proteome</keyword>
<dbReference type="Pfam" id="PF22513">
    <property type="entry name" value="FitA-like_RHH"/>
    <property type="match status" value="1"/>
</dbReference>
<dbReference type="AlphaFoldDB" id="A0A5B8Y0R7"/>
<feature type="domain" description="Antitoxin FitA-like ribbon-helix-helix" evidence="1">
    <location>
        <begin position="4"/>
        <end position="38"/>
    </location>
</feature>
<sequence length="78" mass="9141">MSMITVRQLDQRDKEWLREQASNAGISMEEFVRRLIRERRTQNMKKPSEIVRECFGEAHGVELNLEPRNTTFGQAFSG</sequence>
<proteinExistence type="predicted"/>
<organism evidence="2 3">
    <name type="scientific">Microvenator marinus</name>
    <dbReference type="NCBI Taxonomy" id="2600177"/>
    <lineage>
        <taxon>Bacteria</taxon>
        <taxon>Deltaproteobacteria</taxon>
        <taxon>Bradymonadales</taxon>
        <taxon>Microvenatoraceae</taxon>
        <taxon>Microvenator</taxon>
    </lineage>
</organism>
<dbReference type="SUPFAM" id="SSF47598">
    <property type="entry name" value="Ribbon-helix-helix"/>
    <property type="match status" value="1"/>
</dbReference>
<name>A0A5B8Y0R7_9DELT</name>
<dbReference type="InterPro" id="IPR010985">
    <property type="entry name" value="Ribbon_hlx_hlx"/>
</dbReference>
<accession>A0A5B8Y0R7</accession>
<dbReference type="OrthoDB" id="2389872at2"/>
<evidence type="ECO:0000313" key="2">
    <source>
        <dbReference type="EMBL" id="QED29933.1"/>
    </source>
</evidence>
<gene>
    <name evidence="2" type="ORF">FRD01_22385</name>
</gene>
<dbReference type="InterPro" id="IPR053853">
    <property type="entry name" value="FitA-like_RHH"/>
</dbReference>
<protein>
    <recommendedName>
        <fullName evidence="1">Antitoxin FitA-like ribbon-helix-helix domain-containing protein</fullName>
    </recommendedName>
</protein>